<evidence type="ECO:0000313" key="1">
    <source>
        <dbReference type="EMBL" id="OXA93809.1"/>
    </source>
</evidence>
<accession>A0A226HHI0</accession>
<dbReference type="Proteomes" id="UP000198345">
    <property type="component" value="Unassembled WGS sequence"/>
</dbReference>
<comment type="caution">
    <text evidence="1">The sequence shown here is derived from an EMBL/GenBank/DDBJ whole genome shotgun (WGS) entry which is preliminary data.</text>
</comment>
<reference evidence="1 2" key="1">
    <citation type="submission" date="2016-11" db="EMBL/GenBank/DDBJ databases">
        <title>Whole genomes of Flavobacteriaceae.</title>
        <authorList>
            <person name="Stine C."/>
            <person name="Li C."/>
            <person name="Tadesse D."/>
        </authorList>
    </citation>
    <scope>NUCLEOTIDE SEQUENCE [LARGE SCALE GENOMIC DNA]</scope>
    <source>
        <strain evidence="1 2">DSM 18292</strain>
    </source>
</reference>
<evidence type="ECO:0008006" key="3">
    <source>
        <dbReference type="Google" id="ProtNLM"/>
    </source>
</evidence>
<organism evidence="1 2">
    <name type="scientific">Flavobacterium hercynium</name>
    <dbReference type="NCBI Taxonomy" id="387094"/>
    <lineage>
        <taxon>Bacteria</taxon>
        <taxon>Pseudomonadati</taxon>
        <taxon>Bacteroidota</taxon>
        <taxon>Flavobacteriia</taxon>
        <taxon>Flavobacteriales</taxon>
        <taxon>Flavobacteriaceae</taxon>
        <taxon>Flavobacterium</taxon>
    </lineage>
</organism>
<dbReference type="OrthoDB" id="2808696at2"/>
<name>A0A226HHI0_9FLAO</name>
<dbReference type="Pfam" id="PF14390">
    <property type="entry name" value="DUF4420"/>
    <property type="match status" value="1"/>
</dbReference>
<gene>
    <name evidence="1" type="ORF">B0A66_06055</name>
</gene>
<dbReference type="RefSeq" id="WP_089048959.1">
    <property type="nucleotide sequence ID" value="NZ_FXTV01000006.1"/>
</dbReference>
<proteinExistence type="predicted"/>
<protein>
    <recommendedName>
        <fullName evidence="3">PD-(D/E)XK motif protein</fullName>
    </recommendedName>
</protein>
<evidence type="ECO:0000313" key="2">
    <source>
        <dbReference type="Proteomes" id="UP000198345"/>
    </source>
</evidence>
<sequence>MEIKDLQNKWSIITHSQIDKGYKSVILTPECKSDLYLGINKDANRCLILSLPENHNVDFKTTVKENLSIEFFRDTNFIVLKLIDNSFYELFDDLIISMYNRIKDFSDVDDYSKEFILTFYKWNEFFNDKNSFLLSQQHIKGLFGELLLLQFYIDNNESAHVDDTLNSWTGPFDKRHDFTFDRKDVEVKTKTESALDIRISSEYQLESNPDKELELVVISVTENDGQNLKSLIKEIKNKIQHKSGDYTIFLKALNMIGIDLKNAGIYDNYLFKPGSLIIYNCTDPDFPKIVKSQTAEEISRVKYSLRVSSLNNYIKSQINF</sequence>
<dbReference type="EMBL" id="MUGW01000012">
    <property type="protein sequence ID" value="OXA93809.1"/>
    <property type="molecule type" value="Genomic_DNA"/>
</dbReference>
<dbReference type="AlphaFoldDB" id="A0A226HHI0"/>
<dbReference type="InterPro" id="IPR025534">
    <property type="entry name" value="DUF4420"/>
</dbReference>
<keyword evidence="2" id="KW-1185">Reference proteome</keyword>